<protein>
    <submittedName>
        <fullName evidence="3">Uncharacterized protein</fullName>
    </submittedName>
</protein>
<dbReference type="Proteomes" id="UP000237144">
    <property type="component" value="Unassembled WGS sequence"/>
</dbReference>
<feature type="region of interest" description="Disordered" evidence="1">
    <location>
        <begin position="376"/>
        <end position="407"/>
    </location>
</feature>
<accession>A0A2S5BGT5</accession>
<dbReference type="EMBL" id="PJQD01000009">
    <property type="protein sequence ID" value="POY75989.1"/>
    <property type="molecule type" value="Genomic_DNA"/>
</dbReference>
<evidence type="ECO:0000256" key="2">
    <source>
        <dbReference type="SAM" id="Phobius"/>
    </source>
</evidence>
<feature type="transmembrane region" description="Helical" evidence="2">
    <location>
        <begin position="59"/>
        <end position="78"/>
    </location>
</feature>
<feature type="compositionally biased region" description="Basic and acidic residues" evidence="1">
    <location>
        <begin position="378"/>
        <end position="398"/>
    </location>
</feature>
<dbReference type="PANTHER" id="PTHR39470">
    <property type="entry name" value="CHROMOSOME 10, WHOLE GENOME SHOTGUN SEQUENCE"/>
    <property type="match status" value="1"/>
</dbReference>
<dbReference type="OrthoDB" id="4218123at2759"/>
<gene>
    <name evidence="3" type="ORF">BMF94_1074</name>
</gene>
<organism evidence="3 4">
    <name type="scientific">Rhodotorula taiwanensis</name>
    <dbReference type="NCBI Taxonomy" id="741276"/>
    <lineage>
        <taxon>Eukaryota</taxon>
        <taxon>Fungi</taxon>
        <taxon>Dikarya</taxon>
        <taxon>Basidiomycota</taxon>
        <taxon>Pucciniomycotina</taxon>
        <taxon>Microbotryomycetes</taxon>
        <taxon>Sporidiobolales</taxon>
        <taxon>Sporidiobolaceae</taxon>
        <taxon>Rhodotorula</taxon>
    </lineage>
</organism>
<keyword evidence="4" id="KW-1185">Reference proteome</keyword>
<sequence length="422" mass="45148">MVSALVQPGLLIAAPYLLPKAIRLGQSFLNPQPKGYRHPVHTGLAPGPRRVAVDSQRLAAFRLFVAVLGISIAVFSALTPPHNLFLSLSAPHSTLSRLFPFLRRPLDIRLATETLARAWSQSLGRPLAEPELALASRLQTLDARLIYVAYGAGPLMHCGWCRAPGAASSNALGIVGLDYLLALAPPTVIAYLAELAACGLLLGGNGRQRWRTWAALLVAAAVGTEAWTRLTWDAGRGAVGGAVPMLHAQIHVLRSAFFAVLLALCYLAPAEAIALPRPGTSTIVAPALAAVAQQTEGVLHRLRALSVARMAVLHKDSFREKITDFWASAAKESKLARSDPKIASALQNQLQRENGPSGQFAAWIDSVMRTPADGPAEVLRRGARPRDQDATGDARDGNSDVEELEEFERVKAEMLAKHTTAG</sequence>
<dbReference type="STRING" id="741276.A0A2S5BGT5"/>
<proteinExistence type="predicted"/>
<evidence type="ECO:0000313" key="3">
    <source>
        <dbReference type="EMBL" id="POY75989.1"/>
    </source>
</evidence>
<evidence type="ECO:0000256" key="1">
    <source>
        <dbReference type="SAM" id="MobiDB-lite"/>
    </source>
</evidence>
<name>A0A2S5BGT5_9BASI</name>
<reference evidence="3 4" key="1">
    <citation type="journal article" date="2018" name="Front. Microbiol.">
        <title>Prospects for Fungal Bioremediation of Acidic Radioactive Waste Sites: Characterization and Genome Sequence of Rhodotorula taiwanensis MD1149.</title>
        <authorList>
            <person name="Tkavc R."/>
            <person name="Matrosova V.Y."/>
            <person name="Grichenko O.E."/>
            <person name="Gostincar C."/>
            <person name="Volpe R.P."/>
            <person name="Klimenkova P."/>
            <person name="Gaidamakova E.K."/>
            <person name="Zhou C.E."/>
            <person name="Stewart B.J."/>
            <person name="Lyman M.G."/>
            <person name="Malfatti S.A."/>
            <person name="Rubinfeld B."/>
            <person name="Courtot M."/>
            <person name="Singh J."/>
            <person name="Dalgard C.L."/>
            <person name="Hamilton T."/>
            <person name="Frey K.G."/>
            <person name="Gunde-Cimerman N."/>
            <person name="Dugan L."/>
            <person name="Daly M.J."/>
        </authorList>
    </citation>
    <scope>NUCLEOTIDE SEQUENCE [LARGE SCALE GENOMIC DNA]</scope>
    <source>
        <strain evidence="3 4">MD1149</strain>
    </source>
</reference>
<dbReference type="AlphaFoldDB" id="A0A2S5BGT5"/>
<comment type="caution">
    <text evidence="3">The sequence shown here is derived from an EMBL/GenBank/DDBJ whole genome shotgun (WGS) entry which is preliminary data.</text>
</comment>
<feature type="transmembrane region" description="Helical" evidence="2">
    <location>
        <begin position="248"/>
        <end position="268"/>
    </location>
</feature>
<keyword evidence="2" id="KW-0812">Transmembrane</keyword>
<evidence type="ECO:0000313" key="4">
    <source>
        <dbReference type="Proteomes" id="UP000237144"/>
    </source>
</evidence>
<dbReference type="PANTHER" id="PTHR39470:SF1">
    <property type="entry name" value="CHORISMATE SYNTHASE PROTEIN"/>
    <property type="match status" value="1"/>
</dbReference>
<keyword evidence="2" id="KW-0472">Membrane</keyword>
<feature type="transmembrane region" description="Helical" evidence="2">
    <location>
        <begin position="179"/>
        <end position="203"/>
    </location>
</feature>
<keyword evidence="2" id="KW-1133">Transmembrane helix</keyword>